<evidence type="ECO:0008006" key="5">
    <source>
        <dbReference type="Google" id="ProtNLM"/>
    </source>
</evidence>
<evidence type="ECO:0000256" key="2">
    <source>
        <dbReference type="SAM" id="SignalP"/>
    </source>
</evidence>
<feature type="region of interest" description="Disordered" evidence="1">
    <location>
        <begin position="46"/>
        <end position="66"/>
    </location>
</feature>
<evidence type="ECO:0000313" key="4">
    <source>
        <dbReference type="Proteomes" id="UP000617628"/>
    </source>
</evidence>
<name>A0A934VPA5_9BACT</name>
<evidence type="ECO:0000256" key="1">
    <source>
        <dbReference type="SAM" id="MobiDB-lite"/>
    </source>
</evidence>
<accession>A0A934VPA5</accession>
<keyword evidence="2" id="KW-0732">Signal</keyword>
<comment type="caution">
    <text evidence="3">The sequence shown here is derived from an EMBL/GenBank/DDBJ whole genome shotgun (WGS) entry which is preliminary data.</text>
</comment>
<protein>
    <recommendedName>
        <fullName evidence="5">3-keto-disaccharide hydrolase domain-containing protein</fullName>
    </recommendedName>
</protein>
<organism evidence="3 4">
    <name type="scientific">Pelagicoccus mobilis</name>
    <dbReference type="NCBI Taxonomy" id="415221"/>
    <lineage>
        <taxon>Bacteria</taxon>
        <taxon>Pseudomonadati</taxon>
        <taxon>Verrucomicrobiota</taxon>
        <taxon>Opitutia</taxon>
        <taxon>Puniceicoccales</taxon>
        <taxon>Pelagicoccaceae</taxon>
        <taxon>Pelagicoccus</taxon>
    </lineage>
</organism>
<gene>
    <name evidence="3" type="ORF">JIN87_00565</name>
</gene>
<dbReference type="Proteomes" id="UP000617628">
    <property type="component" value="Unassembled WGS sequence"/>
</dbReference>
<sequence length="246" mass="28014">MLMNWNVCLSSLVAISLAASCYAKKLDTEVSYGELIFFDDFERQESQEIKDEPGNEWTTSSDKTAGGRKQVDLVDGVMHMQTLEGANHAVSTRHAFEFEDGSIGMKFMLPNDGDSLKLNFADMTLKSVHAGHLFDAVVGLDYVSYEDKKTGVMDLEIRKARREKSLSKEQSAMLKTKKLRVVHSIEKGVWHELFVHVDRDTIWMEIDGTVLEQFSSEGFAHRRKGLLRLLVPGHAYVDDVRIWRRK</sequence>
<keyword evidence="4" id="KW-1185">Reference proteome</keyword>
<proteinExistence type="predicted"/>
<dbReference type="EMBL" id="JAENIL010000001">
    <property type="protein sequence ID" value="MBK1875333.1"/>
    <property type="molecule type" value="Genomic_DNA"/>
</dbReference>
<evidence type="ECO:0000313" key="3">
    <source>
        <dbReference type="EMBL" id="MBK1875333.1"/>
    </source>
</evidence>
<feature type="chain" id="PRO_5037142349" description="3-keto-disaccharide hydrolase domain-containing protein" evidence="2">
    <location>
        <begin position="24"/>
        <end position="246"/>
    </location>
</feature>
<reference evidence="3" key="1">
    <citation type="submission" date="2021-01" db="EMBL/GenBank/DDBJ databases">
        <title>Modified the classification status of verrucomicrobia.</title>
        <authorList>
            <person name="Feng X."/>
        </authorList>
    </citation>
    <scope>NUCLEOTIDE SEQUENCE</scope>
    <source>
        <strain evidence="3">KCTC 13126</strain>
    </source>
</reference>
<dbReference type="RefSeq" id="WP_200353548.1">
    <property type="nucleotide sequence ID" value="NZ_JAENIL010000001.1"/>
</dbReference>
<feature type="signal peptide" evidence="2">
    <location>
        <begin position="1"/>
        <end position="23"/>
    </location>
</feature>
<dbReference type="AlphaFoldDB" id="A0A934VPA5"/>